<comment type="caution">
    <text evidence="11">The sequence shown here is derived from an EMBL/GenBank/DDBJ whole genome shotgun (WGS) entry which is preliminary data.</text>
</comment>
<feature type="compositionally biased region" description="Polar residues" evidence="9">
    <location>
        <begin position="503"/>
        <end position="518"/>
    </location>
</feature>
<dbReference type="InterPro" id="IPR036322">
    <property type="entry name" value="WD40_repeat_dom_sf"/>
</dbReference>
<evidence type="ECO:0000256" key="4">
    <source>
        <dbReference type="ARBA" id="ARBA00022574"/>
    </source>
</evidence>
<protein>
    <recommendedName>
        <fullName evidence="2">U3 small nucleolar RNA-associated protein 15 homolog</fullName>
    </recommendedName>
</protein>
<dbReference type="Pfam" id="PF00400">
    <property type="entry name" value="WD40"/>
    <property type="match status" value="3"/>
</dbReference>
<dbReference type="SMART" id="SM00320">
    <property type="entry name" value="WD40"/>
    <property type="match status" value="5"/>
</dbReference>
<dbReference type="AlphaFoldDB" id="A0AAN8WYA3"/>
<dbReference type="InterPro" id="IPR015943">
    <property type="entry name" value="WD40/YVTN_repeat-like_dom_sf"/>
</dbReference>
<feature type="domain" description="U3 small nucleolar RNA-associated protein 15 C-terminal" evidence="10">
    <location>
        <begin position="348"/>
        <end position="490"/>
    </location>
</feature>
<comment type="function">
    <text evidence="7">Ribosome biogenesis factor. Involved in nucleolar processing of pre-18S ribosomal RNA. Required for optimal pre-ribosomal RNA transcription by RNA polymerase I. Part of the small subunit (SSU) processome, first precursor of the small eukaryotic ribosomal subunit. During the assembly of the SSU processome in the nucleolus, many ribosome biogenesis factors, an RNA chaperone and ribosomal proteins associate with the nascent pre-rRNA and work in concert to generate RNA folding, modifications, rearrangements and cleavage as well as targeted degradation of pre-ribosomal RNA by the RNA exosome.</text>
</comment>
<dbReference type="CDD" id="cd00200">
    <property type="entry name" value="WD40"/>
    <property type="match status" value="1"/>
</dbReference>
<sequence>MTTFKKIETRAFSKGNVKSTTDAAYWRKLEFPVTIREFTSIDYIDICPVEPHYIAVTSGPKVDIYHQQTAQVWRTLTRFKRLAYGAKFRQDGQLLLVGSEEGAVKLFNHRQKQMLRLYKGHTGPTHRVDFVHGSPQIVTFSDDKNSILWDMSEEKQICILNGHTDFIRAGMVSPASEHLIFTGSYDHSVRLWDTRSGSSVLTVDHGAPVESIACFPSGGVFVSAGGNEVRVWETIGGKLLSKFSQHHKTITCLAFASGTKRLFSGSLDRHVKIYDVSTYSVVHSLDFPAPILAMALAPEDSTLAVGMISSGSGLISFQHRRPDVVEKTSSKEKSKRYSSAITEDSFMRPEDHVIQPDVRKAMSKYDTHLQKYEYSKALDAVLLPLIVRTRPQVTVNVLKELIKRKGLKTAVAGRDAKELSRLVEFVKKHLRHPVYKHALMDVTNILIDVYEDSLQDNPGIVNLFRKLKDEVRVEMELTREHMALMGVLQMFMTVSDTEKERTSSNIPTPSTQVQVENPMSASSIKPTRMDVVNVS</sequence>
<dbReference type="Proteomes" id="UP001381693">
    <property type="component" value="Unassembled WGS sequence"/>
</dbReference>
<comment type="subcellular location">
    <subcellularLocation>
        <location evidence="1">Nucleus</location>
        <location evidence="1">Nucleolus</location>
    </subcellularLocation>
</comment>
<reference evidence="11 12" key="1">
    <citation type="submission" date="2023-11" db="EMBL/GenBank/DDBJ databases">
        <title>Halocaridina rubra genome assembly.</title>
        <authorList>
            <person name="Smith C."/>
        </authorList>
    </citation>
    <scope>NUCLEOTIDE SEQUENCE [LARGE SCALE GENOMIC DNA]</scope>
    <source>
        <strain evidence="11">EP-1</strain>
        <tissue evidence="11">Whole</tissue>
    </source>
</reference>
<dbReference type="InterPro" id="IPR001680">
    <property type="entry name" value="WD40_rpt"/>
</dbReference>
<organism evidence="11 12">
    <name type="scientific">Halocaridina rubra</name>
    <name type="common">Hawaiian red shrimp</name>
    <dbReference type="NCBI Taxonomy" id="373956"/>
    <lineage>
        <taxon>Eukaryota</taxon>
        <taxon>Metazoa</taxon>
        <taxon>Ecdysozoa</taxon>
        <taxon>Arthropoda</taxon>
        <taxon>Crustacea</taxon>
        <taxon>Multicrustacea</taxon>
        <taxon>Malacostraca</taxon>
        <taxon>Eumalacostraca</taxon>
        <taxon>Eucarida</taxon>
        <taxon>Decapoda</taxon>
        <taxon>Pleocyemata</taxon>
        <taxon>Caridea</taxon>
        <taxon>Atyoidea</taxon>
        <taxon>Atyidae</taxon>
        <taxon>Halocaridina</taxon>
    </lineage>
</organism>
<evidence type="ECO:0000256" key="8">
    <source>
        <dbReference type="PROSITE-ProRule" id="PRU00221"/>
    </source>
</evidence>
<accession>A0AAN8WYA3</accession>
<dbReference type="EMBL" id="JAXCGZ010013366">
    <property type="protein sequence ID" value="KAK7072701.1"/>
    <property type="molecule type" value="Genomic_DNA"/>
</dbReference>
<keyword evidence="12" id="KW-1185">Reference proteome</keyword>
<evidence type="ECO:0000256" key="9">
    <source>
        <dbReference type="SAM" id="MobiDB-lite"/>
    </source>
</evidence>
<evidence type="ECO:0000256" key="6">
    <source>
        <dbReference type="ARBA" id="ARBA00023242"/>
    </source>
</evidence>
<feature type="region of interest" description="Disordered" evidence="9">
    <location>
        <begin position="498"/>
        <end position="518"/>
    </location>
</feature>
<evidence type="ECO:0000256" key="7">
    <source>
        <dbReference type="ARBA" id="ARBA00045437"/>
    </source>
</evidence>
<feature type="repeat" description="WD" evidence="8">
    <location>
        <begin position="118"/>
        <end position="159"/>
    </location>
</feature>
<dbReference type="PANTHER" id="PTHR19924:SF26">
    <property type="entry name" value="U3 SMALL NUCLEOLAR RNA-ASSOCIATED PROTEIN 15 HOMOLOG"/>
    <property type="match status" value="1"/>
</dbReference>
<feature type="repeat" description="WD" evidence="8">
    <location>
        <begin position="160"/>
        <end position="202"/>
    </location>
</feature>
<feature type="repeat" description="WD" evidence="8">
    <location>
        <begin position="243"/>
        <end position="284"/>
    </location>
</feature>
<evidence type="ECO:0000256" key="1">
    <source>
        <dbReference type="ARBA" id="ARBA00004604"/>
    </source>
</evidence>
<evidence type="ECO:0000256" key="2">
    <source>
        <dbReference type="ARBA" id="ARBA00018260"/>
    </source>
</evidence>
<keyword evidence="3" id="KW-0698">rRNA processing</keyword>
<dbReference type="SUPFAM" id="SSF50978">
    <property type="entry name" value="WD40 repeat-like"/>
    <property type="match status" value="1"/>
</dbReference>
<keyword evidence="4 8" id="KW-0853">WD repeat</keyword>
<keyword evidence="5" id="KW-0677">Repeat</keyword>
<dbReference type="PROSITE" id="PS50294">
    <property type="entry name" value="WD_REPEATS_REGION"/>
    <property type="match status" value="2"/>
</dbReference>
<evidence type="ECO:0000256" key="5">
    <source>
        <dbReference type="ARBA" id="ARBA00022737"/>
    </source>
</evidence>
<dbReference type="PROSITE" id="PS00678">
    <property type="entry name" value="WD_REPEATS_1"/>
    <property type="match status" value="1"/>
</dbReference>
<dbReference type="Pfam" id="PF09384">
    <property type="entry name" value="UTP15_C"/>
    <property type="match status" value="1"/>
</dbReference>
<dbReference type="PROSITE" id="PS50082">
    <property type="entry name" value="WD_REPEATS_2"/>
    <property type="match status" value="3"/>
</dbReference>
<evidence type="ECO:0000256" key="3">
    <source>
        <dbReference type="ARBA" id="ARBA00022552"/>
    </source>
</evidence>
<proteinExistence type="predicted"/>
<dbReference type="InterPro" id="IPR019775">
    <property type="entry name" value="WD40_repeat_CS"/>
</dbReference>
<evidence type="ECO:0000313" key="11">
    <source>
        <dbReference type="EMBL" id="KAK7072701.1"/>
    </source>
</evidence>
<dbReference type="PANTHER" id="PTHR19924">
    <property type="entry name" value="UTP15 U3 SMALL NUCLEOLAR RNA-ASSOCIATED PROTEIN 15 FAMILY MEMBER"/>
    <property type="match status" value="1"/>
</dbReference>
<keyword evidence="6" id="KW-0539">Nucleus</keyword>
<evidence type="ECO:0000313" key="12">
    <source>
        <dbReference type="Proteomes" id="UP001381693"/>
    </source>
</evidence>
<evidence type="ECO:0000259" key="10">
    <source>
        <dbReference type="Pfam" id="PF09384"/>
    </source>
</evidence>
<dbReference type="InterPro" id="IPR018983">
    <property type="entry name" value="U3_snoRNA-assocProt_15_C"/>
</dbReference>
<dbReference type="Gene3D" id="2.130.10.10">
    <property type="entry name" value="YVTN repeat-like/Quinoprotein amine dehydrogenase"/>
    <property type="match status" value="2"/>
</dbReference>
<dbReference type="GO" id="GO:0006364">
    <property type="term" value="P:rRNA processing"/>
    <property type="evidence" value="ECO:0007669"/>
    <property type="project" value="UniProtKB-KW"/>
</dbReference>
<name>A0AAN8WYA3_HALRR</name>
<gene>
    <name evidence="11" type="primary">UTP15</name>
    <name evidence="11" type="ORF">SK128_023019</name>
</gene>
<dbReference type="GO" id="GO:0045943">
    <property type="term" value="P:positive regulation of transcription by RNA polymerase I"/>
    <property type="evidence" value="ECO:0007669"/>
    <property type="project" value="TreeGrafter"/>
</dbReference>
<dbReference type="GO" id="GO:0005730">
    <property type="term" value="C:nucleolus"/>
    <property type="evidence" value="ECO:0007669"/>
    <property type="project" value="UniProtKB-SubCell"/>
</dbReference>